<dbReference type="SUPFAM" id="SSF54277">
    <property type="entry name" value="CAD &amp; PB1 domains"/>
    <property type="match status" value="1"/>
</dbReference>
<evidence type="ECO:0000256" key="2">
    <source>
        <dbReference type="ARBA" id="ARBA00023125"/>
    </source>
</evidence>
<dbReference type="OrthoDB" id="6270329at2759"/>
<feature type="domain" description="PB1" evidence="7">
    <location>
        <begin position="830"/>
        <end position="912"/>
    </location>
</feature>
<dbReference type="GO" id="GO:0003700">
    <property type="term" value="F:DNA-binding transcription factor activity"/>
    <property type="evidence" value="ECO:0007669"/>
    <property type="project" value="InterPro"/>
</dbReference>
<dbReference type="PROSITE" id="PS51519">
    <property type="entry name" value="RWP_RK"/>
    <property type="match status" value="1"/>
</dbReference>
<dbReference type="Pfam" id="PF02042">
    <property type="entry name" value="RWP-RK"/>
    <property type="match status" value="1"/>
</dbReference>
<name>A0A1E5VMG9_9POAL</name>
<reference evidence="8 9" key="1">
    <citation type="submission" date="2016-09" db="EMBL/GenBank/DDBJ databases">
        <title>The draft genome of Dichanthelium oligosanthes: A C3 panicoid grass species.</title>
        <authorList>
            <person name="Studer A.J."/>
            <person name="Schnable J.C."/>
            <person name="Brutnell T.P."/>
        </authorList>
    </citation>
    <scope>NUCLEOTIDE SEQUENCE [LARGE SCALE GENOMIC DNA]</scope>
    <source>
        <strain evidence="9">cv. Kellogg 1175</strain>
        <tissue evidence="8">Leaf</tissue>
    </source>
</reference>
<dbReference type="PROSITE" id="PS51745">
    <property type="entry name" value="PB1"/>
    <property type="match status" value="1"/>
</dbReference>
<dbReference type="Gene3D" id="3.10.20.90">
    <property type="entry name" value="Phosphatidylinositol 3-kinase Catalytic Subunit, Chain A, domain 1"/>
    <property type="match status" value="1"/>
</dbReference>
<proteinExistence type="predicted"/>
<gene>
    <name evidence="8" type="ORF">BAE44_0012651</name>
</gene>
<evidence type="ECO:0000259" key="7">
    <source>
        <dbReference type="PROSITE" id="PS51745"/>
    </source>
</evidence>
<evidence type="ECO:0000256" key="5">
    <source>
        <dbReference type="SAM" id="MobiDB-lite"/>
    </source>
</evidence>
<keyword evidence="4" id="KW-0539">Nucleus</keyword>
<dbReference type="EMBL" id="LWDX02034916">
    <property type="protein sequence ID" value="OEL26329.1"/>
    <property type="molecule type" value="Genomic_DNA"/>
</dbReference>
<organism evidence="8 9">
    <name type="scientific">Dichanthelium oligosanthes</name>
    <dbReference type="NCBI Taxonomy" id="888268"/>
    <lineage>
        <taxon>Eukaryota</taxon>
        <taxon>Viridiplantae</taxon>
        <taxon>Streptophyta</taxon>
        <taxon>Embryophyta</taxon>
        <taxon>Tracheophyta</taxon>
        <taxon>Spermatophyta</taxon>
        <taxon>Magnoliopsida</taxon>
        <taxon>Liliopsida</taxon>
        <taxon>Poales</taxon>
        <taxon>Poaceae</taxon>
        <taxon>PACMAD clade</taxon>
        <taxon>Panicoideae</taxon>
        <taxon>Panicodae</taxon>
        <taxon>Paniceae</taxon>
        <taxon>Dichantheliinae</taxon>
        <taxon>Dichanthelium</taxon>
    </lineage>
</organism>
<evidence type="ECO:0000256" key="4">
    <source>
        <dbReference type="ARBA" id="ARBA00023242"/>
    </source>
</evidence>
<evidence type="ECO:0000259" key="6">
    <source>
        <dbReference type="PROSITE" id="PS51519"/>
    </source>
</evidence>
<keyword evidence="2" id="KW-0238">DNA-binding</keyword>
<sequence length="924" mass="102301">MEFDFDSPNGGDAWLLDAMATSPHFSAASPPLPLPLPWPCGDPHHHPSLALDMAALQDDDAPGARAGEVFSDSTIDFAVPFFTTPCGKSEITKKGEPVNGKCQVHLSMVDDYSDSSYFLKERLTLALRHFKGSTNQHLLVQVWVPIKKGDRYMLSTSGQPFVLDQRSIGLLQYRAVSMMYIFSVDGDCVKELGLPGRVYKQRVPEWTPSVQYYSSTEYARLNHAISYNIHGTIALPVFDPSTKSCIAVVELIMTSKKVNYASEVGKICKALEAVNLKSTEVVEHPYVQIRNEGHQAALVEMLEILTVIGEELKLPLAQTWVPCKYQNLLVHCGGVKKSRFNIHESCAQELCMSTSDVAFHVIDAHMWGFRDACVEHHLQKEQGVSGKAFILRRPCFSKDVTRFSKMEYPIVHYARMFGLAGCFSVCLQSAYTGSDDYVLEFFLPPDCREDGEQKVLLESILALLRQHLHSLHVATDEASNEELQVDAITVIDNYEMKGAYVQHLNFEGGFPASYESNTHGIHESDSQKRIASIEYEMCLSPENNTKCNGKLFDGPNGGCTSDSLLPDNNSKHHGRRRGKAEKTFSLEVIQHYFTGSLKNAAKSLGVCPTTMKRICRQHGISRWPSRQISKVNRSISKLKKVIESVEGSESAFTLTSITGPLPVPFSPSNPINIKNGRQTKVTDLSIPSVQENRGSLSQSKLLENDDHLGMLIPQQSFLANISRQIEREKASNLRSSSGEPSTHSGTSEDSCLGSPANRTFVSTLVEPQQNMCQPDSFTKEPFQTQDLLLPGQFFNSSGSSKNFKNNITAAGNEPSVVPLGSLMSVQNSGIVTVKARYKEDLLRFRFPCSASIIDLKDEVAKRILIDVGVFDIKYLDDDHEWVKLTCDADLEECMEISRLSGSNVLRLLVTDIAPILGSSCGSTG</sequence>
<dbReference type="STRING" id="888268.A0A1E5VMG9"/>
<dbReference type="InterPro" id="IPR003035">
    <property type="entry name" value="RWP-RK_dom"/>
</dbReference>
<feature type="region of interest" description="Disordered" evidence="5">
    <location>
        <begin position="728"/>
        <end position="754"/>
    </location>
</feature>
<feature type="compositionally biased region" description="Polar residues" evidence="5">
    <location>
        <begin position="732"/>
        <end position="749"/>
    </location>
</feature>
<feature type="domain" description="RWP-RK" evidence="6">
    <location>
        <begin position="570"/>
        <end position="651"/>
    </location>
</feature>
<dbReference type="Pfam" id="PF22922">
    <property type="entry name" value="GAF_NLP"/>
    <property type="match status" value="1"/>
</dbReference>
<evidence type="ECO:0000313" key="9">
    <source>
        <dbReference type="Proteomes" id="UP000095767"/>
    </source>
</evidence>
<dbReference type="InterPro" id="IPR000270">
    <property type="entry name" value="PB1_dom"/>
</dbReference>
<dbReference type="Pfam" id="PF00564">
    <property type="entry name" value="PB1"/>
    <property type="match status" value="1"/>
</dbReference>
<comment type="caution">
    <text evidence="8">The sequence shown here is derived from an EMBL/GenBank/DDBJ whole genome shotgun (WGS) entry which is preliminary data.</text>
</comment>
<dbReference type="SMART" id="SM00666">
    <property type="entry name" value="PB1"/>
    <property type="match status" value="1"/>
</dbReference>
<accession>A0A1E5VMG9</accession>
<keyword evidence="1" id="KW-0805">Transcription regulation</keyword>
<evidence type="ECO:0000256" key="1">
    <source>
        <dbReference type="ARBA" id="ARBA00023015"/>
    </source>
</evidence>
<keyword evidence="9" id="KW-1185">Reference proteome</keyword>
<protein>
    <submittedName>
        <fullName evidence="8">Protein NLP3</fullName>
    </submittedName>
</protein>
<dbReference type="PANTHER" id="PTHR32002">
    <property type="entry name" value="PROTEIN NLP8"/>
    <property type="match status" value="1"/>
</dbReference>
<dbReference type="CDD" id="cd06407">
    <property type="entry name" value="PB1_NLP"/>
    <property type="match status" value="1"/>
</dbReference>
<dbReference type="InterPro" id="IPR053793">
    <property type="entry name" value="PB1-like"/>
</dbReference>
<keyword evidence="3" id="KW-0804">Transcription</keyword>
<dbReference type="AlphaFoldDB" id="A0A1E5VMG9"/>
<dbReference type="PANTHER" id="PTHR32002:SF28">
    <property type="entry name" value="PROTEIN NLP6"/>
    <property type="match status" value="1"/>
</dbReference>
<dbReference type="InterPro" id="IPR034891">
    <property type="entry name" value="PB1_NLP"/>
</dbReference>
<dbReference type="InterPro" id="IPR055081">
    <property type="entry name" value="NLP1-9_GAF"/>
</dbReference>
<dbReference type="GO" id="GO:0003677">
    <property type="term" value="F:DNA binding"/>
    <property type="evidence" value="ECO:0007669"/>
    <property type="project" value="UniProtKB-KW"/>
</dbReference>
<dbReference type="Proteomes" id="UP000095767">
    <property type="component" value="Unassembled WGS sequence"/>
</dbReference>
<evidence type="ECO:0000256" key="3">
    <source>
        <dbReference type="ARBA" id="ARBA00023163"/>
    </source>
</evidence>
<dbReference type="InterPro" id="IPR045012">
    <property type="entry name" value="NLP"/>
</dbReference>
<evidence type="ECO:0000313" key="8">
    <source>
        <dbReference type="EMBL" id="OEL26329.1"/>
    </source>
</evidence>